<evidence type="ECO:0000313" key="2">
    <source>
        <dbReference type="Proteomes" id="UP000677668"/>
    </source>
</evidence>
<proteinExistence type="predicted"/>
<keyword evidence="2" id="KW-1185">Reference proteome</keyword>
<accession>A0ABX8AXE9</accession>
<organism evidence="1 2">
    <name type="scientific">Chloracidobacterium sp. N</name>
    <dbReference type="NCBI Taxonomy" id="2821540"/>
    <lineage>
        <taxon>Bacteria</taxon>
        <taxon>Pseudomonadati</taxon>
        <taxon>Acidobacteriota</taxon>
        <taxon>Terriglobia</taxon>
        <taxon>Terriglobales</taxon>
        <taxon>Acidobacteriaceae</taxon>
        <taxon>Chloracidobacterium</taxon>
        <taxon>Chloracidobacterium aggregatum</taxon>
    </lineage>
</organism>
<reference evidence="1 2" key="1">
    <citation type="submission" date="2021-03" db="EMBL/GenBank/DDBJ databases">
        <title>Genomic and phenotypic characterization of Chloracidobacterium isolates provides evidence for multiple species.</title>
        <authorList>
            <person name="Saini M.K."/>
            <person name="Costas A.M.G."/>
            <person name="Tank M."/>
            <person name="Bryant D.A."/>
        </authorList>
    </citation>
    <scope>NUCLEOTIDE SEQUENCE [LARGE SCALE GENOMIC DNA]</scope>
    <source>
        <strain evidence="1 2">N</strain>
    </source>
</reference>
<dbReference type="RefSeq" id="WP_211421756.1">
    <property type="nucleotide sequence ID" value="NZ_CP072642.1"/>
</dbReference>
<dbReference type="EMBL" id="CP072642">
    <property type="protein sequence ID" value="QUV93368.1"/>
    <property type="molecule type" value="Genomic_DNA"/>
</dbReference>
<dbReference type="Proteomes" id="UP000677668">
    <property type="component" value="Chromosome 1"/>
</dbReference>
<sequence>MTRTTNFQGWMLLVGLLLGVLAGGWFAPATGQISWGRGKERKPMLPNPYTFNVPRDTLLDAIRQVLSDRELVLDEKLSAEKPGRLVTKPVIFTRGALTSGANLEFIARRPGGGNFTWVRGRYALQLEALPLDPQRTQLTVYARIEGEYQTETGGVWVECPSKGVKENEILEAIIKHLNGES</sequence>
<evidence type="ECO:0000313" key="1">
    <source>
        <dbReference type="EMBL" id="QUV93368.1"/>
    </source>
</evidence>
<protein>
    <recommendedName>
        <fullName evidence="3">DUF4136 domain-containing protein</fullName>
    </recommendedName>
</protein>
<name>A0ABX8AXE9_9BACT</name>
<evidence type="ECO:0008006" key="3">
    <source>
        <dbReference type="Google" id="ProtNLM"/>
    </source>
</evidence>
<gene>
    <name evidence="1" type="ORF">J8C05_08280</name>
</gene>